<gene>
    <name evidence="1" type="ORF">M9H77_17279</name>
</gene>
<evidence type="ECO:0000313" key="1">
    <source>
        <dbReference type="EMBL" id="KAI5667426.1"/>
    </source>
</evidence>
<comment type="caution">
    <text evidence="1">The sequence shown here is derived from an EMBL/GenBank/DDBJ whole genome shotgun (WGS) entry which is preliminary data.</text>
</comment>
<keyword evidence="2" id="KW-1185">Reference proteome</keyword>
<dbReference type="Proteomes" id="UP001060085">
    <property type="component" value="Linkage Group LG04"/>
</dbReference>
<organism evidence="1 2">
    <name type="scientific">Catharanthus roseus</name>
    <name type="common">Madagascar periwinkle</name>
    <name type="synonym">Vinca rosea</name>
    <dbReference type="NCBI Taxonomy" id="4058"/>
    <lineage>
        <taxon>Eukaryota</taxon>
        <taxon>Viridiplantae</taxon>
        <taxon>Streptophyta</taxon>
        <taxon>Embryophyta</taxon>
        <taxon>Tracheophyta</taxon>
        <taxon>Spermatophyta</taxon>
        <taxon>Magnoliopsida</taxon>
        <taxon>eudicotyledons</taxon>
        <taxon>Gunneridae</taxon>
        <taxon>Pentapetalae</taxon>
        <taxon>asterids</taxon>
        <taxon>lamiids</taxon>
        <taxon>Gentianales</taxon>
        <taxon>Apocynaceae</taxon>
        <taxon>Rauvolfioideae</taxon>
        <taxon>Vinceae</taxon>
        <taxon>Catharanthinae</taxon>
        <taxon>Catharanthus</taxon>
    </lineage>
</organism>
<sequence>MDNRFRKRKGDYERYYDSYNYGGYNYRRSSQTMGTTSRSLTYNNSKLPLLCRPVGPYDYEAREQEVESLFYSYCVREEEKFQLVLTSLPYELKVWWDSKCETNSFFASELLCLQNFGDSSEGEDGKLAYMSMNYDFEVMNNASIESIVVGFELDVSFEGFQVGANMVQAIQDWLISKSAFEKGSLYGFTSFNKKFIKDLSTIASLLVDVPEKISNHDVVNANNKKLGMKRLVFDPGGLGADLSTNLFKGGADDINRKRQEPMDVTLGPTTRTQKKKLKILEANEVNGMVVYMKKALKNKFGDQGKATLVGQGHPTVDGRPAPAVAGRLLPVESLEFTHLPPMG</sequence>
<accession>A0ACC0B441</accession>
<proteinExistence type="predicted"/>
<reference evidence="2" key="1">
    <citation type="journal article" date="2023" name="Nat. Plants">
        <title>Single-cell RNA sequencing provides a high-resolution roadmap for understanding the multicellular compartmentation of specialized metabolism.</title>
        <authorList>
            <person name="Sun S."/>
            <person name="Shen X."/>
            <person name="Li Y."/>
            <person name="Li Y."/>
            <person name="Wang S."/>
            <person name="Li R."/>
            <person name="Zhang H."/>
            <person name="Shen G."/>
            <person name="Guo B."/>
            <person name="Wei J."/>
            <person name="Xu J."/>
            <person name="St-Pierre B."/>
            <person name="Chen S."/>
            <person name="Sun C."/>
        </authorList>
    </citation>
    <scope>NUCLEOTIDE SEQUENCE [LARGE SCALE GENOMIC DNA]</scope>
</reference>
<evidence type="ECO:0000313" key="2">
    <source>
        <dbReference type="Proteomes" id="UP001060085"/>
    </source>
</evidence>
<protein>
    <submittedName>
        <fullName evidence="1">Uncharacterized protein</fullName>
    </submittedName>
</protein>
<dbReference type="EMBL" id="CM044704">
    <property type="protein sequence ID" value="KAI5667426.1"/>
    <property type="molecule type" value="Genomic_DNA"/>
</dbReference>
<name>A0ACC0B441_CATRO</name>